<feature type="region of interest" description="Disordered" evidence="4">
    <location>
        <begin position="116"/>
        <end position="154"/>
    </location>
</feature>
<accession>A0A836C7A5</accession>
<organism evidence="6 7">
    <name type="scientific">Edaphochlamys debaryana</name>
    <dbReference type="NCBI Taxonomy" id="47281"/>
    <lineage>
        <taxon>Eukaryota</taxon>
        <taxon>Viridiplantae</taxon>
        <taxon>Chlorophyta</taxon>
        <taxon>core chlorophytes</taxon>
        <taxon>Chlorophyceae</taxon>
        <taxon>CS clade</taxon>
        <taxon>Chlamydomonadales</taxon>
        <taxon>Chlamydomonadales incertae sedis</taxon>
        <taxon>Edaphochlamys</taxon>
    </lineage>
</organism>
<evidence type="ECO:0000259" key="5">
    <source>
        <dbReference type="PROSITE" id="PS50982"/>
    </source>
</evidence>
<evidence type="ECO:0000313" key="7">
    <source>
        <dbReference type="Proteomes" id="UP000612055"/>
    </source>
</evidence>
<name>A0A836C7A5_9CHLO</name>
<feature type="domain" description="MBD" evidence="5">
    <location>
        <begin position="53"/>
        <end position="129"/>
    </location>
</feature>
<comment type="caution">
    <text evidence="6">The sequence shown here is derived from an EMBL/GenBank/DDBJ whole genome shotgun (WGS) entry which is preliminary data.</text>
</comment>
<evidence type="ECO:0000256" key="1">
    <source>
        <dbReference type="ARBA" id="ARBA00004123"/>
    </source>
</evidence>
<proteinExistence type="predicted"/>
<dbReference type="Proteomes" id="UP000612055">
    <property type="component" value="Unassembled WGS sequence"/>
</dbReference>
<gene>
    <name evidence="6" type="ORF">HYH03_000542</name>
</gene>
<evidence type="ECO:0000256" key="3">
    <source>
        <dbReference type="ARBA" id="ARBA00023163"/>
    </source>
</evidence>
<dbReference type="PROSITE" id="PS50982">
    <property type="entry name" value="MBD"/>
    <property type="match status" value="1"/>
</dbReference>
<dbReference type="AlphaFoldDB" id="A0A836C7A5"/>
<dbReference type="OrthoDB" id="533396at2759"/>
<dbReference type="InterPro" id="IPR001739">
    <property type="entry name" value="Methyl_CpG_DNA-bd"/>
</dbReference>
<dbReference type="InterPro" id="IPR016177">
    <property type="entry name" value="DNA-bd_dom_sf"/>
</dbReference>
<dbReference type="Gene3D" id="3.30.890.10">
    <property type="entry name" value="Methyl-cpg-binding Protein 2, Chain A"/>
    <property type="match status" value="1"/>
</dbReference>
<keyword evidence="7" id="KW-1185">Reference proteome</keyword>
<evidence type="ECO:0000256" key="4">
    <source>
        <dbReference type="SAM" id="MobiDB-lite"/>
    </source>
</evidence>
<comment type="subcellular location">
    <subcellularLocation>
        <location evidence="1">Nucleus</location>
    </subcellularLocation>
</comment>
<keyword evidence="3" id="KW-0804">Transcription</keyword>
<keyword evidence="2" id="KW-0805">Transcription regulation</keyword>
<protein>
    <recommendedName>
        <fullName evidence="5">MBD domain-containing protein</fullName>
    </recommendedName>
</protein>
<dbReference type="GO" id="GO:0003677">
    <property type="term" value="F:DNA binding"/>
    <property type="evidence" value="ECO:0007669"/>
    <property type="project" value="InterPro"/>
</dbReference>
<sequence>MSSNQGPAVADLLALYGLKRSKAGPRESVDSLAQRVAEEDTAALAAQALRTLRAAAAREGTTLPDGWSVSVKVRLTTRSNGNLGRTTTNYYISPSGKMFRSHAAVIAALRSQASIPSSHAASEEPAASAFVSCPPSDLSSGESDSEPCAKRIRL</sequence>
<feature type="compositionally biased region" description="Low complexity" evidence="4">
    <location>
        <begin position="116"/>
        <end position="129"/>
    </location>
</feature>
<dbReference type="Pfam" id="PF01429">
    <property type="entry name" value="MBD"/>
    <property type="match status" value="1"/>
</dbReference>
<reference evidence="6" key="1">
    <citation type="journal article" date="2020" name="bioRxiv">
        <title>Comparative genomics of Chlamydomonas.</title>
        <authorList>
            <person name="Craig R.J."/>
            <person name="Hasan A.R."/>
            <person name="Ness R.W."/>
            <person name="Keightley P.D."/>
        </authorList>
    </citation>
    <scope>NUCLEOTIDE SEQUENCE</scope>
    <source>
        <strain evidence="6">CCAP 11/70</strain>
    </source>
</reference>
<evidence type="ECO:0000313" key="6">
    <source>
        <dbReference type="EMBL" id="KAG2502048.1"/>
    </source>
</evidence>
<dbReference type="GO" id="GO:0005634">
    <property type="term" value="C:nucleus"/>
    <property type="evidence" value="ECO:0007669"/>
    <property type="project" value="UniProtKB-SubCell"/>
</dbReference>
<dbReference type="EMBL" id="JAEHOE010000001">
    <property type="protein sequence ID" value="KAG2502048.1"/>
    <property type="molecule type" value="Genomic_DNA"/>
</dbReference>
<dbReference type="SUPFAM" id="SSF54171">
    <property type="entry name" value="DNA-binding domain"/>
    <property type="match status" value="1"/>
</dbReference>
<evidence type="ECO:0000256" key="2">
    <source>
        <dbReference type="ARBA" id="ARBA00023015"/>
    </source>
</evidence>